<dbReference type="SUPFAM" id="SSF51182">
    <property type="entry name" value="RmlC-like cupins"/>
    <property type="match status" value="1"/>
</dbReference>
<dbReference type="STRING" id="64969.SAMN02745127_03022"/>
<dbReference type="AlphaFoldDB" id="A0A1T4SF15"/>
<evidence type="ECO:0000313" key="1">
    <source>
        <dbReference type="EMBL" id="OPX54304.1"/>
    </source>
</evidence>
<dbReference type="Pfam" id="PF05962">
    <property type="entry name" value="HutD"/>
    <property type="match status" value="1"/>
</dbReference>
<dbReference type="Proteomes" id="UP000191418">
    <property type="component" value="Unassembled WGS sequence"/>
</dbReference>
<name>A0A1T4SF15_9GAMM</name>
<protein>
    <recommendedName>
        <fullName evidence="3">HutD-family protein</fullName>
    </recommendedName>
</protein>
<evidence type="ECO:0008006" key="3">
    <source>
        <dbReference type="Google" id="ProtNLM"/>
    </source>
</evidence>
<dbReference type="RefSeq" id="WP_078746532.1">
    <property type="nucleotide sequence ID" value="NZ_FUXG01000030.1"/>
</dbReference>
<dbReference type="PANTHER" id="PTHR37943">
    <property type="entry name" value="PROTEIN VES"/>
    <property type="match status" value="1"/>
</dbReference>
<sequence>MQILDSSHYLTSQWAGGKTTQLWIYPETASLQNRDFQIRISSALVQQEGAFSDFSGFNRALLILEGEGLEVLQHNPAETKTFNLTKTSDTWYFSGSDTVYAKLIAGDVVDFNLITAPEIKSEMSLKRLAANQTLDISASKTLLSGVYLIAGEATLSTGECLNVGQLLLSDQEISLRAGLEGVTLIVISLAHRFPCHTL</sequence>
<organism evidence="1 2">
    <name type="scientific">Oceanospirillum multiglobuliferum</name>
    <dbReference type="NCBI Taxonomy" id="64969"/>
    <lineage>
        <taxon>Bacteria</taxon>
        <taxon>Pseudomonadati</taxon>
        <taxon>Pseudomonadota</taxon>
        <taxon>Gammaproteobacteria</taxon>
        <taxon>Oceanospirillales</taxon>
        <taxon>Oceanospirillaceae</taxon>
        <taxon>Oceanospirillum</taxon>
    </lineage>
</organism>
<accession>A0A1T4SF15</accession>
<dbReference type="PANTHER" id="PTHR37943:SF1">
    <property type="entry name" value="PROTEIN VES"/>
    <property type="match status" value="1"/>
</dbReference>
<dbReference type="Gene3D" id="2.60.120.10">
    <property type="entry name" value="Jelly Rolls"/>
    <property type="match status" value="1"/>
</dbReference>
<dbReference type="InterPro" id="IPR011051">
    <property type="entry name" value="RmlC_Cupin_sf"/>
</dbReference>
<gene>
    <name evidence="1" type="ORF">BTE48_15040</name>
</gene>
<keyword evidence="2" id="KW-1185">Reference proteome</keyword>
<dbReference type="EMBL" id="MTSM01000029">
    <property type="protein sequence ID" value="OPX54304.1"/>
    <property type="molecule type" value="Genomic_DNA"/>
</dbReference>
<dbReference type="InterPro" id="IPR014710">
    <property type="entry name" value="RmlC-like_jellyroll"/>
</dbReference>
<dbReference type="InterPro" id="IPR010282">
    <property type="entry name" value="Uncharacterised_HutD/Ves"/>
</dbReference>
<evidence type="ECO:0000313" key="2">
    <source>
        <dbReference type="Proteomes" id="UP000191418"/>
    </source>
</evidence>
<reference evidence="1 2" key="1">
    <citation type="submission" date="2017-01" db="EMBL/GenBank/DDBJ databases">
        <title>Genome Sequencing of a Marine Spirillum, Oceanospirillum multiglobuliferum ATCC 33336, from Japan.</title>
        <authorList>
            <person name="Carney J.G."/>
            <person name="Trachtenberg A.M."/>
            <person name="Rheaume B.A."/>
            <person name="Linnane J.D."/>
            <person name="Pitts N.L."/>
            <person name="Mykles D.L."/>
            <person name="Maclea K.S."/>
        </authorList>
    </citation>
    <scope>NUCLEOTIDE SEQUENCE [LARGE SCALE GENOMIC DNA]</scope>
    <source>
        <strain evidence="1 2">ATCC 33336</strain>
    </source>
</reference>
<dbReference type="OrthoDB" id="9800082at2"/>
<proteinExistence type="predicted"/>
<comment type="caution">
    <text evidence="1">The sequence shown here is derived from an EMBL/GenBank/DDBJ whole genome shotgun (WGS) entry which is preliminary data.</text>
</comment>